<dbReference type="Pfam" id="PF02673">
    <property type="entry name" value="BacA"/>
    <property type="match status" value="1"/>
</dbReference>
<evidence type="ECO:0000256" key="10">
    <source>
        <dbReference type="ARBA" id="ARBA00023251"/>
    </source>
</evidence>
<evidence type="ECO:0000313" key="15">
    <source>
        <dbReference type="EMBL" id="MFD1192120.1"/>
    </source>
</evidence>
<dbReference type="RefSeq" id="WP_377354331.1">
    <property type="nucleotide sequence ID" value="NZ_JBHTLQ010000044.1"/>
</dbReference>
<keyword evidence="14" id="KW-0961">Cell wall biogenesis/degradation</keyword>
<evidence type="ECO:0000256" key="4">
    <source>
        <dbReference type="ARBA" id="ARBA00021581"/>
    </source>
</evidence>
<comment type="caution">
    <text evidence="15">The sequence shown here is derived from an EMBL/GenBank/DDBJ whole genome shotgun (WGS) entry which is preliminary data.</text>
</comment>
<feature type="transmembrane region" description="Helical" evidence="14">
    <location>
        <begin position="249"/>
        <end position="267"/>
    </location>
</feature>
<accession>A0ABW3T4Z8</accession>
<keyword evidence="7 14" id="KW-0378">Hydrolase</keyword>
<evidence type="ECO:0000256" key="11">
    <source>
        <dbReference type="ARBA" id="ARBA00032707"/>
    </source>
</evidence>
<evidence type="ECO:0000256" key="12">
    <source>
        <dbReference type="ARBA" id="ARBA00032932"/>
    </source>
</evidence>
<evidence type="ECO:0000256" key="6">
    <source>
        <dbReference type="ARBA" id="ARBA00022692"/>
    </source>
</evidence>
<organism evidence="15 16">
    <name type="scientific">Phenylobacterium conjunctum</name>
    <dbReference type="NCBI Taxonomy" id="1298959"/>
    <lineage>
        <taxon>Bacteria</taxon>
        <taxon>Pseudomonadati</taxon>
        <taxon>Pseudomonadota</taxon>
        <taxon>Alphaproteobacteria</taxon>
        <taxon>Caulobacterales</taxon>
        <taxon>Caulobacteraceae</taxon>
        <taxon>Phenylobacterium</taxon>
    </lineage>
</organism>
<dbReference type="NCBIfam" id="NF001389">
    <property type="entry name" value="PRK00281.1-2"/>
    <property type="match status" value="1"/>
</dbReference>
<feature type="transmembrane region" description="Helical" evidence="14">
    <location>
        <begin position="183"/>
        <end position="204"/>
    </location>
</feature>
<dbReference type="NCBIfam" id="NF001390">
    <property type="entry name" value="PRK00281.1-4"/>
    <property type="match status" value="1"/>
</dbReference>
<keyword evidence="14" id="KW-0573">Peptidoglycan synthesis</keyword>
<dbReference type="PANTHER" id="PTHR30622">
    <property type="entry name" value="UNDECAPRENYL-DIPHOSPHATASE"/>
    <property type="match status" value="1"/>
</dbReference>
<comment type="catalytic activity">
    <reaction evidence="13 14">
        <text>di-trans,octa-cis-undecaprenyl diphosphate + H2O = di-trans,octa-cis-undecaprenyl phosphate + phosphate + H(+)</text>
        <dbReference type="Rhea" id="RHEA:28094"/>
        <dbReference type="ChEBI" id="CHEBI:15377"/>
        <dbReference type="ChEBI" id="CHEBI:15378"/>
        <dbReference type="ChEBI" id="CHEBI:43474"/>
        <dbReference type="ChEBI" id="CHEBI:58405"/>
        <dbReference type="ChEBI" id="CHEBI:60392"/>
        <dbReference type="EC" id="3.6.1.27"/>
    </reaction>
</comment>
<feature type="transmembrane region" description="Helical" evidence="14">
    <location>
        <begin position="40"/>
        <end position="61"/>
    </location>
</feature>
<keyword evidence="5 14" id="KW-1003">Cell membrane</keyword>
<evidence type="ECO:0000256" key="5">
    <source>
        <dbReference type="ARBA" id="ARBA00022475"/>
    </source>
</evidence>
<evidence type="ECO:0000256" key="14">
    <source>
        <dbReference type="HAMAP-Rule" id="MF_01006"/>
    </source>
</evidence>
<dbReference type="HAMAP" id="MF_01006">
    <property type="entry name" value="Undec_diphosphatase"/>
    <property type="match status" value="1"/>
</dbReference>
<evidence type="ECO:0000256" key="13">
    <source>
        <dbReference type="ARBA" id="ARBA00047594"/>
    </source>
</evidence>
<gene>
    <name evidence="14" type="primary">uppP</name>
    <name evidence="15" type="ORF">ACFQ27_16145</name>
</gene>
<dbReference type="EMBL" id="JBHTLQ010000044">
    <property type="protein sequence ID" value="MFD1192120.1"/>
    <property type="molecule type" value="Genomic_DNA"/>
</dbReference>
<proteinExistence type="inferred from homology"/>
<keyword evidence="8 14" id="KW-1133">Transmembrane helix</keyword>
<keyword evidence="10 14" id="KW-0046">Antibiotic resistance</keyword>
<comment type="similarity">
    <text evidence="2 14">Belongs to the UppP family.</text>
</comment>
<keyword evidence="6 14" id="KW-0812">Transmembrane</keyword>
<evidence type="ECO:0000313" key="16">
    <source>
        <dbReference type="Proteomes" id="UP001597216"/>
    </source>
</evidence>
<evidence type="ECO:0000256" key="8">
    <source>
        <dbReference type="ARBA" id="ARBA00022989"/>
    </source>
</evidence>
<dbReference type="Proteomes" id="UP001597216">
    <property type="component" value="Unassembled WGS sequence"/>
</dbReference>
<protein>
    <recommendedName>
        <fullName evidence="4 14">Undecaprenyl-diphosphatase</fullName>
        <ecNumber evidence="3 14">3.6.1.27</ecNumber>
    </recommendedName>
    <alternativeName>
        <fullName evidence="12 14">Bacitracin resistance protein</fullName>
    </alternativeName>
    <alternativeName>
        <fullName evidence="11 14">Undecaprenyl pyrophosphate phosphatase</fullName>
    </alternativeName>
</protein>
<sequence length="268" mass="29201">MSDWINAIILGVVEGLTEFIPVSSTGHLLLTKTLLGLPDGFWDTFAVLIQLGAILAIVALYFSRLWKVLITLPTEAASRRFAISVLVAFLPGALAGVLLHDVIKHVLFESPRLICWSLIIGGLVFFVLDRWAPQPNQDDAMALPLRTSLVIGLFQCLALVPGVSRSGATILGSMLMRVEKRAAAEFSFFLAIPIMLGAFVLDAWSNRDNISTDQVGLIALGFVVSFVVGFIVVRTLLDFVSKRGFAPFAWWRILVGVGGLVFLTMTGR</sequence>
<evidence type="ECO:0000256" key="7">
    <source>
        <dbReference type="ARBA" id="ARBA00022801"/>
    </source>
</evidence>
<keyword evidence="14" id="KW-0133">Cell shape</keyword>
<dbReference type="EC" id="3.6.1.27" evidence="3 14"/>
<comment type="miscellaneous">
    <text evidence="14">Bacitracin is thought to be involved in the inhibition of peptidoglycan synthesis by sequestering undecaprenyl diphosphate, thereby reducing the pool of lipid carrier available.</text>
</comment>
<comment type="subcellular location">
    <subcellularLocation>
        <location evidence="1 14">Cell membrane</location>
        <topology evidence="1 14">Multi-pass membrane protein</topology>
    </subcellularLocation>
</comment>
<dbReference type="PANTHER" id="PTHR30622:SF3">
    <property type="entry name" value="UNDECAPRENYL-DIPHOSPHATASE"/>
    <property type="match status" value="1"/>
</dbReference>
<evidence type="ECO:0000256" key="1">
    <source>
        <dbReference type="ARBA" id="ARBA00004651"/>
    </source>
</evidence>
<dbReference type="NCBIfam" id="TIGR00753">
    <property type="entry name" value="undec_PP_bacA"/>
    <property type="match status" value="1"/>
</dbReference>
<reference evidence="16" key="1">
    <citation type="journal article" date="2019" name="Int. J. Syst. Evol. Microbiol.">
        <title>The Global Catalogue of Microorganisms (GCM) 10K type strain sequencing project: providing services to taxonomists for standard genome sequencing and annotation.</title>
        <authorList>
            <consortium name="The Broad Institute Genomics Platform"/>
            <consortium name="The Broad Institute Genome Sequencing Center for Infectious Disease"/>
            <person name="Wu L."/>
            <person name="Ma J."/>
        </authorList>
    </citation>
    <scope>NUCLEOTIDE SEQUENCE [LARGE SCALE GENOMIC DNA]</scope>
    <source>
        <strain evidence="16">CCUG 55074</strain>
    </source>
</reference>
<dbReference type="InterPro" id="IPR003824">
    <property type="entry name" value="UppP"/>
</dbReference>
<feature type="transmembrane region" description="Helical" evidence="14">
    <location>
        <begin position="216"/>
        <end position="237"/>
    </location>
</feature>
<keyword evidence="9 14" id="KW-0472">Membrane</keyword>
<comment type="function">
    <text evidence="14">Catalyzes the dephosphorylation of undecaprenyl diphosphate (UPP). Confers resistance to bacitracin.</text>
</comment>
<evidence type="ECO:0000256" key="9">
    <source>
        <dbReference type="ARBA" id="ARBA00023136"/>
    </source>
</evidence>
<feature type="transmembrane region" description="Helical" evidence="14">
    <location>
        <begin position="111"/>
        <end position="131"/>
    </location>
</feature>
<feature type="transmembrane region" description="Helical" evidence="14">
    <location>
        <begin position="81"/>
        <end position="99"/>
    </location>
</feature>
<evidence type="ECO:0000256" key="2">
    <source>
        <dbReference type="ARBA" id="ARBA00010621"/>
    </source>
</evidence>
<keyword evidence="16" id="KW-1185">Reference proteome</keyword>
<evidence type="ECO:0000256" key="3">
    <source>
        <dbReference type="ARBA" id="ARBA00012374"/>
    </source>
</evidence>
<dbReference type="GO" id="GO:0050380">
    <property type="term" value="F:undecaprenyl-diphosphatase activity"/>
    <property type="evidence" value="ECO:0007669"/>
    <property type="project" value="UniProtKB-EC"/>
</dbReference>
<name>A0ABW3T4Z8_9CAUL</name>